<accession>A0ABQ4FFI5</accession>
<feature type="compositionally biased region" description="Basic and acidic residues" evidence="1">
    <location>
        <begin position="18"/>
        <end position="32"/>
    </location>
</feature>
<name>A0ABQ4FFI5_9ACTN</name>
<keyword evidence="3" id="KW-1185">Reference proteome</keyword>
<dbReference type="Proteomes" id="UP000651728">
    <property type="component" value="Unassembled WGS sequence"/>
</dbReference>
<proteinExistence type="predicted"/>
<sequence length="76" mass="8289">MDELHVGPSAGEPHQRRREPGPGEQEQLRESADLAGGQQPAQVLQAFQLGDVDRRLGALIRVRVCCLARLNGLSAY</sequence>
<gene>
    <name evidence="2" type="ORF">Mam01_37500</name>
</gene>
<evidence type="ECO:0000313" key="2">
    <source>
        <dbReference type="EMBL" id="GIH33586.1"/>
    </source>
</evidence>
<feature type="region of interest" description="Disordered" evidence="1">
    <location>
        <begin position="1"/>
        <end position="36"/>
    </location>
</feature>
<evidence type="ECO:0000256" key="1">
    <source>
        <dbReference type="SAM" id="MobiDB-lite"/>
    </source>
</evidence>
<protein>
    <submittedName>
        <fullName evidence="2">Uncharacterized protein</fullName>
    </submittedName>
</protein>
<evidence type="ECO:0000313" key="3">
    <source>
        <dbReference type="Proteomes" id="UP000651728"/>
    </source>
</evidence>
<organism evidence="2 3">
    <name type="scientific">Microbispora amethystogenes</name>
    <dbReference type="NCBI Taxonomy" id="1427754"/>
    <lineage>
        <taxon>Bacteria</taxon>
        <taxon>Bacillati</taxon>
        <taxon>Actinomycetota</taxon>
        <taxon>Actinomycetes</taxon>
        <taxon>Streptosporangiales</taxon>
        <taxon>Streptosporangiaceae</taxon>
        <taxon>Microbispora</taxon>
    </lineage>
</organism>
<reference evidence="2 3" key="1">
    <citation type="submission" date="2021-01" db="EMBL/GenBank/DDBJ databases">
        <title>Whole genome shotgun sequence of Microbispora amethystogenes NBRC 101907.</title>
        <authorList>
            <person name="Komaki H."/>
            <person name="Tamura T."/>
        </authorList>
    </citation>
    <scope>NUCLEOTIDE SEQUENCE [LARGE SCALE GENOMIC DNA]</scope>
    <source>
        <strain evidence="2 3">NBRC 101907</strain>
    </source>
</reference>
<comment type="caution">
    <text evidence="2">The sequence shown here is derived from an EMBL/GenBank/DDBJ whole genome shotgun (WGS) entry which is preliminary data.</text>
</comment>
<dbReference type="EMBL" id="BOOB01000026">
    <property type="protein sequence ID" value="GIH33586.1"/>
    <property type="molecule type" value="Genomic_DNA"/>
</dbReference>